<evidence type="ECO:0000313" key="2">
    <source>
        <dbReference type="EMBL" id="PIK58026.1"/>
    </source>
</evidence>
<keyword evidence="3" id="KW-1185">Reference proteome</keyword>
<dbReference type="AlphaFoldDB" id="A0A2G8LCL7"/>
<reference evidence="2 3" key="1">
    <citation type="journal article" date="2017" name="PLoS Biol.">
        <title>The sea cucumber genome provides insights into morphological evolution and visceral regeneration.</title>
        <authorList>
            <person name="Zhang X."/>
            <person name="Sun L."/>
            <person name="Yuan J."/>
            <person name="Sun Y."/>
            <person name="Gao Y."/>
            <person name="Zhang L."/>
            <person name="Li S."/>
            <person name="Dai H."/>
            <person name="Hamel J.F."/>
            <person name="Liu C."/>
            <person name="Yu Y."/>
            <person name="Liu S."/>
            <person name="Lin W."/>
            <person name="Guo K."/>
            <person name="Jin S."/>
            <person name="Xu P."/>
            <person name="Storey K.B."/>
            <person name="Huan P."/>
            <person name="Zhang T."/>
            <person name="Zhou Y."/>
            <person name="Zhang J."/>
            <person name="Lin C."/>
            <person name="Li X."/>
            <person name="Xing L."/>
            <person name="Huo D."/>
            <person name="Sun M."/>
            <person name="Wang L."/>
            <person name="Mercier A."/>
            <person name="Li F."/>
            <person name="Yang H."/>
            <person name="Xiang J."/>
        </authorList>
    </citation>
    <scope>NUCLEOTIDE SEQUENCE [LARGE SCALE GENOMIC DNA]</scope>
    <source>
        <strain evidence="2">Shaxun</strain>
        <tissue evidence="2">Muscle</tissue>
    </source>
</reference>
<sequence length="195" mass="22396">MMARNMMREMSKKPEKSPDCHGYKPIPEGREGEIPDSCFYNIPQPDIYQEHQFCQSLELSAKVDSSDRLSDLADSGISHDKELNVQTNVTKKDRTKRSLMSYKRKTVPNQEKAIIAALEKFEDIKQELTATAMTIQDAISNLQHEYKRTSQVSESTDDGGENYHGNKLHPPHHKLVRLCSRNRRCLSRTSLAMMR</sequence>
<proteinExistence type="predicted"/>
<dbReference type="Proteomes" id="UP000230750">
    <property type="component" value="Unassembled WGS sequence"/>
</dbReference>
<evidence type="ECO:0000256" key="1">
    <source>
        <dbReference type="SAM" id="MobiDB-lite"/>
    </source>
</evidence>
<dbReference type="EMBL" id="MRZV01000125">
    <property type="protein sequence ID" value="PIK58026.1"/>
    <property type="molecule type" value="Genomic_DNA"/>
</dbReference>
<gene>
    <name evidence="2" type="ORF">BSL78_05062</name>
</gene>
<accession>A0A2G8LCL7</accession>
<protein>
    <submittedName>
        <fullName evidence="2">Uncharacterized protein</fullName>
    </submittedName>
</protein>
<name>A0A2G8LCL7_STIJA</name>
<feature type="region of interest" description="Disordered" evidence="1">
    <location>
        <begin position="1"/>
        <end position="30"/>
    </location>
</feature>
<evidence type="ECO:0000313" key="3">
    <source>
        <dbReference type="Proteomes" id="UP000230750"/>
    </source>
</evidence>
<feature type="region of interest" description="Disordered" evidence="1">
    <location>
        <begin position="150"/>
        <end position="169"/>
    </location>
</feature>
<organism evidence="2 3">
    <name type="scientific">Stichopus japonicus</name>
    <name type="common">Sea cucumber</name>
    <dbReference type="NCBI Taxonomy" id="307972"/>
    <lineage>
        <taxon>Eukaryota</taxon>
        <taxon>Metazoa</taxon>
        <taxon>Echinodermata</taxon>
        <taxon>Eleutherozoa</taxon>
        <taxon>Echinozoa</taxon>
        <taxon>Holothuroidea</taxon>
        <taxon>Aspidochirotacea</taxon>
        <taxon>Aspidochirotida</taxon>
        <taxon>Stichopodidae</taxon>
        <taxon>Apostichopus</taxon>
    </lineage>
</organism>
<comment type="caution">
    <text evidence="2">The sequence shown here is derived from an EMBL/GenBank/DDBJ whole genome shotgun (WGS) entry which is preliminary data.</text>
</comment>